<dbReference type="AlphaFoldDB" id="A0A9X1WP33"/>
<evidence type="ECO:0000256" key="1">
    <source>
        <dbReference type="SAM" id="MobiDB-lite"/>
    </source>
</evidence>
<dbReference type="EMBL" id="JALIRP010000002">
    <property type="protein sequence ID" value="MCJ8011113.1"/>
    <property type="molecule type" value="Genomic_DNA"/>
</dbReference>
<evidence type="ECO:0000313" key="3">
    <source>
        <dbReference type="Proteomes" id="UP001139347"/>
    </source>
</evidence>
<evidence type="ECO:0000313" key="2">
    <source>
        <dbReference type="EMBL" id="MCJ8011113.1"/>
    </source>
</evidence>
<reference evidence="2" key="1">
    <citation type="submission" date="2022-04" db="EMBL/GenBank/DDBJ databases">
        <title>Paenibacillus mangrovi sp. nov., a novel endophytic bacterium isolated from bark of Kandelia candel.</title>
        <authorList>
            <person name="Tuo L."/>
        </authorList>
    </citation>
    <scope>NUCLEOTIDE SEQUENCE</scope>
    <source>
        <strain evidence="2">KQZ6P-2</strain>
    </source>
</reference>
<accession>A0A9X1WP33</accession>
<name>A0A9X1WP33_9BACL</name>
<protein>
    <submittedName>
        <fullName evidence="2">Uncharacterized protein</fullName>
    </submittedName>
</protein>
<keyword evidence="3" id="KW-1185">Reference proteome</keyword>
<dbReference type="Proteomes" id="UP001139347">
    <property type="component" value="Unassembled WGS sequence"/>
</dbReference>
<feature type="compositionally biased region" description="Low complexity" evidence="1">
    <location>
        <begin position="49"/>
        <end position="61"/>
    </location>
</feature>
<organism evidence="2 3">
    <name type="scientific">Paenibacillus mangrovi</name>
    <dbReference type="NCBI Taxonomy" id="2931978"/>
    <lineage>
        <taxon>Bacteria</taxon>
        <taxon>Bacillati</taxon>
        <taxon>Bacillota</taxon>
        <taxon>Bacilli</taxon>
        <taxon>Bacillales</taxon>
        <taxon>Paenibacillaceae</taxon>
        <taxon>Paenibacillus</taxon>
    </lineage>
</organism>
<dbReference type="RefSeq" id="WP_244721296.1">
    <property type="nucleotide sequence ID" value="NZ_JALIRP010000002.1"/>
</dbReference>
<feature type="region of interest" description="Disordered" evidence="1">
    <location>
        <begin position="48"/>
        <end position="71"/>
    </location>
</feature>
<gene>
    <name evidence="2" type="ORF">MUG84_05055</name>
</gene>
<sequence length="104" mass="11031">MNTSSFISGVLIGACATAIMSKNKGSLTSAITQSAGKMMDIGASTMVASSSGSNSYSSNSNQYAQTHSKEDSMKHIHDFINSNPDVKREVDMIMKETNTTIPGF</sequence>
<comment type="caution">
    <text evidence="2">The sequence shown here is derived from an EMBL/GenBank/DDBJ whole genome shotgun (WGS) entry which is preliminary data.</text>
</comment>
<proteinExistence type="predicted"/>